<feature type="transmembrane region" description="Helical" evidence="6">
    <location>
        <begin position="12"/>
        <end position="31"/>
    </location>
</feature>
<reference evidence="8 9" key="1">
    <citation type="submission" date="2019-07" db="EMBL/GenBank/DDBJ databases">
        <title>Draft genome for Streptomyces benahoarensis MZ03-48.</title>
        <authorList>
            <person name="Gonzalez-Pimentel J.L."/>
        </authorList>
    </citation>
    <scope>NUCLEOTIDE SEQUENCE [LARGE SCALE GENOMIC DNA]</scope>
    <source>
        <strain evidence="8 9">MZ03-48</strain>
    </source>
</reference>
<dbReference type="EMBL" id="VKLS01000084">
    <property type="protein sequence ID" value="TSB42416.1"/>
    <property type="molecule type" value="Genomic_DNA"/>
</dbReference>
<evidence type="ECO:0000256" key="6">
    <source>
        <dbReference type="SAM" id="Phobius"/>
    </source>
</evidence>
<feature type="transmembrane region" description="Helical" evidence="6">
    <location>
        <begin position="669"/>
        <end position="699"/>
    </location>
</feature>
<feature type="transmembrane region" description="Helical" evidence="6">
    <location>
        <begin position="262"/>
        <end position="289"/>
    </location>
</feature>
<dbReference type="OrthoDB" id="7051771at2"/>
<keyword evidence="2" id="KW-1003">Cell membrane</keyword>
<keyword evidence="9" id="KW-1185">Reference proteome</keyword>
<evidence type="ECO:0000313" key="8">
    <source>
        <dbReference type="EMBL" id="TSB42416.1"/>
    </source>
</evidence>
<feature type="transmembrane region" description="Helical" evidence="6">
    <location>
        <begin position="557"/>
        <end position="578"/>
    </location>
</feature>
<feature type="transmembrane region" description="Helical" evidence="6">
    <location>
        <begin position="366"/>
        <end position="388"/>
    </location>
</feature>
<organism evidence="8 9">
    <name type="scientific">Streptomyces benahoarensis</name>
    <dbReference type="NCBI Taxonomy" id="2595054"/>
    <lineage>
        <taxon>Bacteria</taxon>
        <taxon>Bacillati</taxon>
        <taxon>Actinomycetota</taxon>
        <taxon>Actinomycetes</taxon>
        <taxon>Kitasatosporales</taxon>
        <taxon>Streptomycetaceae</taxon>
        <taxon>Streptomyces</taxon>
    </lineage>
</organism>
<dbReference type="GO" id="GO:0005886">
    <property type="term" value="C:plasma membrane"/>
    <property type="evidence" value="ECO:0007669"/>
    <property type="project" value="UniProtKB-SubCell"/>
</dbReference>
<dbReference type="PANTHER" id="PTHR33406">
    <property type="entry name" value="MEMBRANE PROTEIN MJ1562-RELATED"/>
    <property type="match status" value="1"/>
</dbReference>
<dbReference type="Proteomes" id="UP000320888">
    <property type="component" value="Unassembled WGS sequence"/>
</dbReference>
<evidence type="ECO:0000256" key="5">
    <source>
        <dbReference type="ARBA" id="ARBA00023136"/>
    </source>
</evidence>
<evidence type="ECO:0000256" key="2">
    <source>
        <dbReference type="ARBA" id="ARBA00022475"/>
    </source>
</evidence>
<keyword evidence="3 6" id="KW-0812">Transmembrane</keyword>
<evidence type="ECO:0000259" key="7">
    <source>
        <dbReference type="Pfam" id="PF03176"/>
    </source>
</evidence>
<feature type="domain" description="Membrane transport protein MMPL" evidence="7">
    <location>
        <begin position="64"/>
        <end position="366"/>
    </location>
</feature>
<comment type="subcellular location">
    <subcellularLocation>
        <location evidence="1">Cell membrane</location>
        <topology evidence="1">Multi-pass membrane protein</topology>
    </subcellularLocation>
</comment>
<sequence>MASWSALHPARAVIGWCVFVALCLALGSVVGTNEAGDRDYWVGEAGRAEALAAEGNLQHKAAERIMITNRYGDPVGAAARSAAQDVVTRMKPIPEVLRVADPVRSENRRMLMVEVTLKGPRLEAQQHIDPLLKQTAEVQRGHPGLRVEETGDASVGKGLDTSRDDDLATSEKITFPITLITLLAAFGSLIMVGVPLLLAVSSIGAAMGLCQLVSHLLPDAGVGNSLILLIGMAVGVDYTLFYLKREREERARADGRIGPEALVGIAAATSGRAIAVSGLAVALTTATLFLATDVIFSSLAVGTIVVVLVAVLSSMTALPALLVLIGRRLDRKAARAAERGKRSRRGPERTGRVWTALLRPARNHPAATLVVSLLVMIGLAVPAFGMHLRVLNTATHSRSIPAMKVYDRLNAAFPDLLASHWVVVKSDAGEVGQVRTALKDLAHRAETDPMFSKKPPELTATPDGRISMMTLSVPYNLSSPQASGSLKELRESYLPATLGKVPGAEYAVTGPVAQDADYLSHQNDKLPVVVGLLLLLTFVMTLLVFRSAAIAVMGVMLNLLSVGASFGLVVAFFQWGWASTVFGFEESATHAIGSRVPLFLFVILFGLSMDYQVFVVSRIKEAARNGVPTRQAVIEGIDKSAKVVTSAAVVMVTVFASFMFLHLAEMKQIGFSLAVAVLLDAFIIRVMILPSALILLGNASWWPSRRMRRAQERATPVPPGGVPVPVAHATAD</sequence>
<name>A0A553ZM90_9ACTN</name>
<evidence type="ECO:0000256" key="1">
    <source>
        <dbReference type="ARBA" id="ARBA00004651"/>
    </source>
</evidence>
<dbReference type="Gene3D" id="1.20.1640.10">
    <property type="entry name" value="Multidrug efflux transporter AcrB transmembrane domain"/>
    <property type="match status" value="2"/>
</dbReference>
<dbReference type="InterPro" id="IPR050545">
    <property type="entry name" value="Mycobact_MmpL"/>
</dbReference>
<evidence type="ECO:0000256" key="4">
    <source>
        <dbReference type="ARBA" id="ARBA00022989"/>
    </source>
</evidence>
<protein>
    <submittedName>
        <fullName evidence="8">MMPL family transporter</fullName>
    </submittedName>
</protein>
<feature type="transmembrane region" description="Helical" evidence="6">
    <location>
        <begin position="526"/>
        <end position="545"/>
    </location>
</feature>
<proteinExistence type="predicted"/>
<evidence type="ECO:0000256" key="3">
    <source>
        <dbReference type="ARBA" id="ARBA00022692"/>
    </source>
</evidence>
<dbReference type="SUPFAM" id="SSF82866">
    <property type="entry name" value="Multidrug efflux transporter AcrB transmembrane domain"/>
    <property type="match status" value="2"/>
</dbReference>
<accession>A0A553ZM90</accession>
<feature type="transmembrane region" description="Helical" evidence="6">
    <location>
        <begin position="173"/>
        <end position="200"/>
    </location>
</feature>
<feature type="transmembrane region" description="Helical" evidence="6">
    <location>
        <begin position="598"/>
        <end position="619"/>
    </location>
</feature>
<dbReference type="Pfam" id="PF03176">
    <property type="entry name" value="MMPL"/>
    <property type="match status" value="2"/>
</dbReference>
<feature type="transmembrane region" description="Helical" evidence="6">
    <location>
        <begin position="640"/>
        <end position="663"/>
    </location>
</feature>
<evidence type="ECO:0000313" key="9">
    <source>
        <dbReference type="Proteomes" id="UP000320888"/>
    </source>
</evidence>
<keyword evidence="5 6" id="KW-0472">Membrane</keyword>
<feature type="domain" description="Membrane transport protein MMPL" evidence="7">
    <location>
        <begin position="399"/>
        <end position="708"/>
    </location>
</feature>
<comment type="caution">
    <text evidence="8">The sequence shown here is derived from an EMBL/GenBank/DDBJ whole genome shotgun (WGS) entry which is preliminary data.</text>
</comment>
<feature type="transmembrane region" description="Helical" evidence="6">
    <location>
        <begin position="295"/>
        <end position="325"/>
    </location>
</feature>
<gene>
    <name evidence="8" type="ORF">FNZ23_09990</name>
</gene>
<keyword evidence="4 6" id="KW-1133">Transmembrane helix</keyword>
<dbReference type="PANTHER" id="PTHR33406:SF13">
    <property type="entry name" value="MEMBRANE PROTEIN YDFJ"/>
    <property type="match status" value="1"/>
</dbReference>
<feature type="transmembrane region" description="Helical" evidence="6">
    <location>
        <begin position="220"/>
        <end position="241"/>
    </location>
</feature>
<dbReference type="AlphaFoldDB" id="A0A553ZM90"/>
<dbReference type="InterPro" id="IPR004869">
    <property type="entry name" value="MMPL_dom"/>
</dbReference>